<dbReference type="EMBL" id="NPCC01000028">
    <property type="protein sequence ID" value="PAE87833.1"/>
    <property type="molecule type" value="Genomic_DNA"/>
</dbReference>
<proteinExistence type="predicted"/>
<name>A0A268NWD3_SHOCL</name>
<organism evidence="1 2">
    <name type="scientific">Shouchella clausii</name>
    <name type="common">Alkalihalobacillus clausii</name>
    <dbReference type="NCBI Taxonomy" id="79880"/>
    <lineage>
        <taxon>Bacteria</taxon>
        <taxon>Bacillati</taxon>
        <taxon>Bacillota</taxon>
        <taxon>Bacilli</taxon>
        <taxon>Bacillales</taxon>
        <taxon>Bacillaceae</taxon>
        <taxon>Shouchella</taxon>
    </lineage>
</organism>
<evidence type="ECO:0000313" key="2">
    <source>
        <dbReference type="Proteomes" id="UP000216207"/>
    </source>
</evidence>
<dbReference type="Proteomes" id="UP000216207">
    <property type="component" value="Unassembled WGS sequence"/>
</dbReference>
<sequence>MNQTVANKSSYKIKGFYIGENGVIIPDTHFHYSGVDSMIDHQRIWYAEAEKNGYQSGELDEAAIMQENYKGQLTQEQLLAIINDGELMNTPFDELFPTKIDAYIIQMLKSEYADLKAYVLDFENGANCSEELSRMKTIQNEIARITSYGS</sequence>
<gene>
    <name evidence="1" type="ORF">CHH72_16510</name>
</gene>
<dbReference type="AlphaFoldDB" id="A0A268NWD3"/>
<protein>
    <submittedName>
        <fullName evidence="1">Uncharacterized protein</fullName>
    </submittedName>
</protein>
<comment type="caution">
    <text evidence="1">The sequence shown here is derived from an EMBL/GenBank/DDBJ whole genome shotgun (WGS) entry which is preliminary data.</text>
</comment>
<dbReference type="RefSeq" id="WP_095326978.1">
    <property type="nucleotide sequence ID" value="NZ_NPCC01000028.1"/>
</dbReference>
<reference evidence="1 2" key="1">
    <citation type="submission" date="2017-07" db="EMBL/GenBank/DDBJ databases">
        <title>Isolation and whole genome analysis of endospore-forming bacteria from heroin.</title>
        <authorList>
            <person name="Kalinowski J."/>
            <person name="Ahrens B."/>
            <person name="Al-Dilaimi A."/>
            <person name="Winkler A."/>
            <person name="Wibberg D."/>
            <person name="Schleenbecker U."/>
            <person name="Ruckert C."/>
            <person name="Wolfel R."/>
            <person name="Grass G."/>
        </authorList>
    </citation>
    <scope>NUCLEOTIDE SEQUENCE [LARGE SCALE GENOMIC DNA]</scope>
    <source>
        <strain evidence="1 2">7539</strain>
    </source>
</reference>
<accession>A0A268NWD3</accession>
<evidence type="ECO:0000313" key="1">
    <source>
        <dbReference type="EMBL" id="PAE87833.1"/>
    </source>
</evidence>